<accession>A0A7L7KUG4</accession>
<dbReference type="NCBIfam" id="TIGR02532">
    <property type="entry name" value="IV_pilin_GFxxxE"/>
    <property type="match status" value="1"/>
</dbReference>
<dbReference type="KEGG" id="xcl:G4Z02_09285"/>
<dbReference type="RefSeq" id="WP_258877746.1">
    <property type="nucleotide sequence ID" value="NZ_CP048914.1"/>
</dbReference>
<feature type="transmembrane region" description="Helical" evidence="1">
    <location>
        <begin position="20"/>
        <end position="39"/>
    </location>
</feature>
<evidence type="ECO:0000256" key="1">
    <source>
        <dbReference type="SAM" id="Phobius"/>
    </source>
</evidence>
<evidence type="ECO:0000313" key="3">
    <source>
        <dbReference type="Proteomes" id="UP000514720"/>
    </source>
</evidence>
<dbReference type="Pfam" id="PF07963">
    <property type="entry name" value="N_methyl"/>
    <property type="match status" value="1"/>
</dbReference>
<keyword evidence="1" id="KW-1133">Transmembrane helix</keyword>
<evidence type="ECO:0000313" key="2">
    <source>
        <dbReference type="EMBL" id="QMS85932.1"/>
    </source>
</evidence>
<dbReference type="AlphaFoldDB" id="A0A7L7KUG4"/>
<reference evidence="2 3" key="1">
    <citation type="submission" date="2020-02" db="EMBL/GenBank/DDBJ databases">
        <authorList>
            <person name="Zheng R.K."/>
            <person name="Sun C.M."/>
        </authorList>
    </citation>
    <scope>NUCLEOTIDE SEQUENCE [LARGE SCALE GENOMIC DNA]</scope>
    <source>
        <strain evidence="3">zrk13</strain>
    </source>
</reference>
<dbReference type="EMBL" id="CP048914">
    <property type="protein sequence ID" value="QMS85932.1"/>
    <property type="molecule type" value="Genomic_DNA"/>
</dbReference>
<dbReference type="Proteomes" id="UP000514720">
    <property type="component" value="Chromosome"/>
</dbReference>
<keyword evidence="1" id="KW-0472">Membrane</keyword>
<proteinExistence type="predicted"/>
<dbReference type="InterPro" id="IPR012902">
    <property type="entry name" value="N_methyl_site"/>
</dbReference>
<name>A0A7L7KUG4_9MOLU</name>
<protein>
    <submittedName>
        <fullName evidence="2">Prepilin-type N-terminal cleavage/methylation domain-containing protein</fullName>
    </submittedName>
</protein>
<keyword evidence="1" id="KW-0812">Transmembrane</keyword>
<gene>
    <name evidence="2" type="ORF">G4Z02_09285</name>
</gene>
<organism evidence="2 3">
    <name type="scientific">Candidatus Xianfuyuplasma coldseepsis</name>
    <dbReference type="NCBI Taxonomy" id="2782163"/>
    <lineage>
        <taxon>Bacteria</taxon>
        <taxon>Bacillati</taxon>
        <taxon>Mycoplasmatota</taxon>
        <taxon>Mollicutes</taxon>
        <taxon>Candidatus Izemoplasmatales</taxon>
        <taxon>Candidatus Izemoplasmataceae</taxon>
        <taxon>Candidatus Xianfuyuplasma</taxon>
    </lineage>
</organism>
<sequence>MKKQLTKANKRQAGLTIIELLIAMAIGSIVLMMLMQLIVMNVTVRREYEYENFVTNQSLLISDVIRKNLASLQPHRFEVTDDGTTVTVSFFHEYDWTLNAGALDFDVSTAETEYLYLDRTAQTITYEYANGSTTVLHATNLKVLTASDITPTYYENVSPDPATCTDVYAARADRICGDGYIELELSLAVELNGILQEVYDFTTRIII</sequence>
<keyword evidence="3" id="KW-1185">Reference proteome</keyword>